<evidence type="ECO:0000256" key="7">
    <source>
        <dbReference type="ARBA" id="ARBA00023033"/>
    </source>
</evidence>
<dbReference type="PRINTS" id="PR00385">
    <property type="entry name" value="P450"/>
</dbReference>
<dbReference type="PANTHER" id="PTHR24305:SF230">
    <property type="entry name" value="P450, PUTATIVE (EUROFUNG)-RELATED"/>
    <property type="match status" value="1"/>
</dbReference>
<dbReference type="HOGENOM" id="CLU_001570_14_11_1"/>
<accession>A0A0A1TDI0</accession>
<dbReference type="SUPFAM" id="SSF48264">
    <property type="entry name" value="Cytochrome P450"/>
    <property type="match status" value="1"/>
</dbReference>
<comment type="similarity">
    <text evidence="2 9">Belongs to the cytochrome P450 family.</text>
</comment>
<dbReference type="EMBL" id="CDHN01000002">
    <property type="protein sequence ID" value="CEJ87183.1"/>
    <property type="molecule type" value="Genomic_DNA"/>
</dbReference>
<proteinExistence type="inferred from homology"/>
<feature type="transmembrane region" description="Helical" evidence="10">
    <location>
        <begin position="7"/>
        <end position="27"/>
    </location>
</feature>
<evidence type="ECO:0000256" key="6">
    <source>
        <dbReference type="ARBA" id="ARBA00023004"/>
    </source>
</evidence>
<keyword evidence="5 9" id="KW-0560">Oxidoreductase</keyword>
<feature type="binding site" description="axial binding residue" evidence="8">
    <location>
        <position position="441"/>
    </location>
    <ligand>
        <name>heme</name>
        <dbReference type="ChEBI" id="CHEBI:30413"/>
    </ligand>
    <ligandPart>
        <name>Fe</name>
        <dbReference type="ChEBI" id="CHEBI:18248"/>
    </ligandPart>
</feature>
<dbReference type="GO" id="GO:0016705">
    <property type="term" value="F:oxidoreductase activity, acting on paired donors, with incorporation or reduction of molecular oxygen"/>
    <property type="evidence" value="ECO:0007669"/>
    <property type="project" value="InterPro"/>
</dbReference>
<keyword evidence="10" id="KW-1133">Transmembrane helix</keyword>
<keyword evidence="3 8" id="KW-0349">Heme</keyword>
<keyword evidence="10" id="KW-0812">Transmembrane</keyword>
<dbReference type="Proteomes" id="UP000039046">
    <property type="component" value="Unassembled WGS sequence"/>
</dbReference>
<dbReference type="InterPro" id="IPR036396">
    <property type="entry name" value="Cyt_P450_sf"/>
</dbReference>
<dbReference type="PRINTS" id="PR00463">
    <property type="entry name" value="EP450I"/>
</dbReference>
<dbReference type="GO" id="GO:0020037">
    <property type="term" value="F:heme binding"/>
    <property type="evidence" value="ECO:0007669"/>
    <property type="project" value="InterPro"/>
</dbReference>
<dbReference type="AlphaFoldDB" id="A0A0A1TDI0"/>
<dbReference type="Gene3D" id="1.10.630.10">
    <property type="entry name" value="Cytochrome P450"/>
    <property type="match status" value="1"/>
</dbReference>
<dbReference type="PROSITE" id="PS00086">
    <property type="entry name" value="CYTOCHROME_P450"/>
    <property type="match status" value="1"/>
</dbReference>
<dbReference type="InterPro" id="IPR050121">
    <property type="entry name" value="Cytochrome_P450_monoxygenase"/>
</dbReference>
<dbReference type="Pfam" id="PF00067">
    <property type="entry name" value="p450"/>
    <property type="match status" value="1"/>
</dbReference>
<evidence type="ECO:0008006" key="13">
    <source>
        <dbReference type="Google" id="ProtNLM"/>
    </source>
</evidence>
<protein>
    <recommendedName>
        <fullName evidence="13">Cytochrome P450</fullName>
    </recommendedName>
</protein>
<keyword evidence="7 9" id="KW-0503">Monooxygenase</keyword>
<dbReference type="CDD" id="cd11058">
    <property type="entry name" value="CYP60B-like"/>
    <property type="match status" value="1"/>
</dbReference>
<evidence type="ECO:0000256" key="9">
    <source>
        <dbReference type="RuleBase" id="RU000461"/>
    </source>
</evidence>
<dbReference type="InterPro" id="IPR002401">
    <property type="entry name" value="Cyt_P450_E_grp-I"/>
</dbReference>
<sequence length="495" mass="55533">MITEHQGVAAAVAILFGGLSVVVYRLYLHPLSKYPGPGHYAAFYLPFLYRNCIRGDFSVVEVERLHEKYGPIVRVGPNHLSIDGSLGWEPIYGSGRGSKPECLKQKGFFAEFDANSMINAPTEVHRRLRKSLVPGFTAASLKRRGHVVERYTTALMDQIAKRESSGEAFDIGKWLNMSTFDIIVHLVLGSHMGCLENGDYQEWTGSVPDHFFAAAFRRMLYEFPPLLRIINFLGLSSLLKKEGQLMGGIHSTITRALENPASTETGDALISDVTISDTDPTAISNLEFATSCITILLAGSETTATTLAGLIYFLDKNPAAKEKLQSELSMFSDRSAMTIESTRNLPYMLACINETLRLYTPVPETPPRHTKDVRINDEALPDNVKVTIFARAANQSAKYFAEPKAFCPERWLPKTHELYDNKFADDNLAIVRPFSTGPRDCIGKELAWMEMRLFTAQFFFEYDYMLGEGSEDWLNQQGLFAYIRPPLNVTIHKRV</sequence>
<keyword evidence="6 8" id="KW-0408">Iron</keyword>
<dbReference type="OrthoDB" id="1470350at2759"/>
<evidence type="ECO:0000313" key="12">
    <source>
        <dbReference type="Proteomes" id="UP000039046"/>
    </source>
</evidence>
<reference evidence="11 12" key="1">
    <citation type="journal article" date="2015" name="Genome Announc.">
        <title>Draft Genome Sequence and Gene Annotation of the Entomopathogenic Fungus Verticillium hemipterigenum.</title>
        <authorList>
            <person name="Horn F."/>
            <person name="Habel A."/>
            <person name="Scharf D.H."/>
            <person name="Dworschak J."/>
            <person name="Brakhage A.A."/>
            <person name="Guthke R."/>
            <person name="Hertweck C."/>
            <person name="Linde J."/>
        </authorList>
    </citation>
    <scope>NUCLEOTIDE SEQUENCE [LARGE SCALE GENOMIC DNA]</scope>
</reference>
<evidence type="ECO:0000256" key="5">
    <source>
        <dbReference type="ARBA" id="ARBA00023002"/>
    </source>
</evidence>
<gene>
    <name evidence="11" type="ORF">VHEMI04330</name>
</gene>
<comment type="cofactor">
    <cofactor evidence="1 8">
        <name>heme</name>
        <dbReference type="ChEBI" id="CHEBI:30413"/>
    </cofactor>
</comment>
<evidence type="ECO:0000256" key="3">
    <source>
        <dbReference type="ARBA" id="ARBA00022617"/>
    </source>
</evidence>
<keyword evidence="10" id="KW-0472">Membrane</keyword>
<evidence type="ECO:0000256" key="8">
    <source>
        <dbReference type="PIRSR" id="PIRSR602401-1"/>
    </source>
</evidence>
<evidence type="ECO:0000256" key="1">
    <source>
        <dbReference type="ARBA" id="ARBA00001971"/>
    </source>
</evidence>
<keyword evidence="4 8" id="KW-0479">Metal-binding</keyword>
<dbReference type="GO" id="GO:0005506">
    <property type="term" value="F:iron ion binding"/>
    <property type="evidence" value="ECO:0007669"/>
    <property type="project" value="InterPro"/>
</dbReference>
<dbReference type="InterPro" id="IPR017972">
    <property type="entry name" value="Cyt_P450_CS"/>
</dbReference>
<organism evidence="11 12">
    <name type="scientific">[Torrubiella] hemipterigena</name>
    <dbReference type="NCBI Taxonomy" id="1531966"/>
    <lineage>
        <taxon>Eukaryota</taxon>
        <taxon>Fungi</taxon>
        <taxon>Dikarya</taxon>
        <taxon>Ascomycota</taxon>
        <taxon>Pezizomycotina</taxon>
        <taxon>Sordariomycetes</taxon>
        <taxon>Hypocreomycetidae</taxon>
        <taxon>Hypocreales</taxon>
        <taxon>Clavicipitaceae</taxon>
        <taxon>Clavicipitaceae incertae sedis</taxon>
        <taxon>'Torrubiella' clade</taxon>
    </lineage>
</organism>
<evidence type="ECO:0000256" key="4">
    <source>
        <dbReference type="ARBA" id="ARBA00022723"/>
    </source>
</evidence>
<keyword evidence="12" id="KW-1185">Reference proteome</keyword>
<dbReference type="PANTHER" id="PTHR24305">
    <property type="entry name" value="CYTOCHROME P450"/>
    <property type="match status" value="1"/>
</dbReference>
<dbReference type="GO" id="GO:0004497">
    <property type="term" value="F:monooxygenase activity"/>
    <property type="evidence" value="ECO:0007669"/>
    <property type="project" value="UniProtKB-KW"/>
</dbReference>
<evidence type="ECO:0000313" key="11">
    <source>
        <dbReference type="EMBL" id="CEJ87183.1"/>
    </source>
</evidence>
<dbReference type="InterPro" id="IPR001128">
    <property type="entry name" value="Cyt_P450"/>
</dbReference>
<evidence type="ECO:0000256" key="10">
    <source>
        <dbReference type="SAM" id="Phobius"/>
    </source>
</evidence>
<dbReference type="STRING" id="1531966.A0A0A1TDI0"/>
<evidence type="ECO:0000256" key="2">
    <source>
        <dbReference type="ARBA" id="ARBA00010617"/>
    </source>
</evidence>
<name>A0A0A1TDI0_9HYPO</name>